<evidence type="ECO:0000259" key="1">
    <source>
        <dbReference type="Pfam" id="PF07238"/>
    </source>
</evidence>
<reference evidence="2 3" key="1">
    <citation type="submission" date="2012-10" db="EMBL/GenBank/DDBJ databases">
        <authorList>
            <person name="Harkins D.M."/>
            <person name="Durkin A.S."/>
            <person name="Brinkac L.M."/>
            <person name="Haft D.H."/>
            <person name="Selengut J.D."/>
            <person name="Sanka R."/>
            <person name="DePew J."/>
            <person name="Purushe J."/>
            <person name="Whelen A.C."/>
            <person name="Vinetz J.M."/>
            <person name="Sutton G.G."/>
            <person name="Nierman W.C."/>
            <person name="Fouts D.E."/>
        </authorList>
    </citation>
    <scope>NUCLEOTIDE SEQUENCE [LARGE SCALE GENOMIC DNA]</scope>
    <source>
        <strain evidence="2 3">2006001853</strain>
    </source>
</reference>
<dbReference type="InterPro" id="IPR009875">
    <property type="entry name" value="PilZ_domain"/>
</dbReference>
<dbReference type="SUPFAM" id="SSF141371">
    <property type="entry name" value="PilZ domain-like"/>
    <property type="match status" value="1"/>
</dbReference>
<dbReference type="GO" id="GO:0035438">
    <property type="term" value="F:cyclic-di-GMP binding"/>
    <property type="evidence" value="ECO:0007669"/>
    <property type="project" value="InterPro"/>
</dbReference>
<protein>
    <submittedName>
        <fullName evidence="2">Type IV pilus assembly protein PilZ</fullName>
    </submittedName>
</protein>
<proteinExistence type="predicted"/>
<name>A0A828Z522_9LEPT</name>
<dbReference type="AlphaFoldDB" id="A0A828Z522"/>
<dbReference type="Gene3D" id="2.40.10.220">
    <property type="entry name" value="predicted glycosyltransferase like domains"/>
    <property type="match status" value="1"/>
</dbReference>
<dbReference type="Pfam" id="PF07238">
    <property type="entry name" value="PilZ"/>
    <property type="match status" value="1"/>
</dbReference>
<comment type="caution">
    <text evidence="2">The sequence shown here is derived from an EMBL/GenBank/DDBJ whole genome shotgun (WGS) entry which is preliminary data.</text>
</comment>
<evidence type="ECO:0000313" key="2">
    <source>
        <dbReference type="EMBL" id="EKR65483.1"/>
    </source>
</evidence>
<accession>A0A828Z522</accession>
<dbReference type="Proteomes" id="UP000001338">
    <property type="component" value="Unassembled WGS sequence"/>
</dbReference>
<dbReference type="EMBL" id="AFLV02000017">
    <property type="protein sequence ID" value="EKR65483.1"/>
    <property type="molecule type" value="Genomic_DNA"/>
</dbReference>
<organism evidence="2 3">
    <name type="scientific">Leptospira weilii str. 2006001853</name>
    <dbReference type="NCBI Taxonomy" id="1001589"/>
    <lineage>
        <taxon>Bacteria</taxon>
        <taxon>Pseudomonadati</taxon>
        <taxon>Spirochaetota</taxon>
        <taxon>Spirochaetia</taxon>
        <taxon>Leptospirales</taxon>
        <taxon>Leptospiraceae</taxon>
        <taxon>Leptospira</taxon>
    </lineage>
</organism>
<sequence>MKIMDLAQSMDKLINDPEGIHKILQSLFTRLPVVILSNNRPLPVRVVGLKDSFRIVVTLPPGTPTEQNRKLFLIHNNHRFAAFCTVELHNPANGVELLFTSAIQVTIAQRTEKRIHVDASSGFQITLTNIINQYKVRKAIGFADKKIDEIVKKHAKLLKETYPLSNIFFSDKMDNRLRLMYNFDQPIYILDRYAKSDGSGGFQFLPFSEYQKLIAVNTLESGIISEISIMIRYKGYTPLGYVQILSEKELNANDFNSANITANAISKEIIASGFFQESKEKCNVDNISMQGVGFFHHQSIFFSRSFAVGETILFDISFSPESKGTFRAVIRNITNTDKMFRIGCEFFNLNEREENMIQAYIDSKDNSKENQS</sequence>
<feature type="domain" description="PilZ" evidence="1">
    <location>
        <begin position="276"/>
        <end position="362"/>
    </location>
</feature>
<gene>
    <name evidence="2" type="ORF">LEP1GSC036_2795</name>
</gene>
<evidence type="ECO:0000313" key="3">
    <source>
        <dbReference type="Proteomes" id="UP000001338"/>
    </source>
</evidence>